<dbReference type="GO" id="GO:0004751">
    <property type="term" value="F:ribose-5-phosphate isomerase activity"/>
    <property type="evidence" value="ECO:0007669"/>
    <property type="project" value="UniProtKB-UniRule"/>
</dbReference>
<evidence type="ECO:0000256" key="1">
    <source>
        <dbReference type="ARBA" id="ARBA00001713"/>
    </source>
</evidence>
<dbReference type="GO" id="GO:0006014">
    <property type="term" value="P:D-ribose metabolic process"/>
    <property type="evidence" value="ECO:0007669"/>
    <property type="project" value="TreeGrafter"/>
</dbReference>
<comment type="subunit">
    <text evidence="3">Homodimer.</text>
</comment>
<organism evidence="4 5">
    <name type="scientific">Paucilactobacillus vaccinostercus DSM 20634</name>
    <dbReference type="NCBI Taxonomy" id="1423813"/>
    <lineage>
        <taxon>Bacteria</taxon>
        <taxon>Bacillati</taxon>
        <taxon>Bacillota</taxon>
        <taxon>Bacilli</taxon>
        <taxon>Lactobacillales</taxon>
        <taxon>Lactobacillaceae</taxon>
        <taxon>Paucilactobacillus</taxon>
    </lineage>
</organism>
<dbReference type="FunFam" id="3.40.50.1360:FF:000001">
    <property type="entry name" value="Ribose-5-phosphate isomerase A"/>
    <property type="match status" value="1"/>
</dbReference>
<dbReference type="NCBIfam" id="NF001924">
    <property type="entry name" value="PRK00702.1"/>
    <property type="match status" value="1"/>
</dbReference>
<keyword evidence="2 3" id="KW-0413">Isomerase</keyword>
<comment type="function">
    <text evidence="3">Catalyzes the reversible conversion of ribose-5-phosphate to ribulose 5-phosphate.</text>
</comment>
<dbReference type="PANTHER" id="PTHR11934:SF0">
    <property type="entry name" value="RIBOSE-5-PHOSPHATE ISOMERASE"/>
    <property type="match status" value="1"/>
</dbReference>
<evidence type="ECO:0000256" key="2">
    <source>
        <dbReference type="ARBA" id="ARBA00023235"/>
    </source>
</evidence>
<feature type="binding site" evidence="3">
    <location>
        <begin position="28"/>
        <end position="31"/>
    </location>
    <ligand>
        <name>substrate</name>
    </ligand>
</feature>
<accession>A0A0R2AAN8</accession>
<gene>
    <name evidence="3" type="primary">rpiA</name>
    <name evidence="4" type="ORF">FC26_GL001413</name>
</gene>
<dbReference type="PANTHER" id="PTHR11934">
    <property type="entry name" value="RIBOSE-5-PHOSPHATE ISOMERASE"/>
    <property type="match status" value="1"/>
</dbReference>
<comment type="caution">
    <text evidence="4">The sequence shown here is derived from an EMBL/GenBank/DDBJ whole genome shotgun (WGS) entry which is preliminary data.</text>
</comment>
<dbReference type="EMBL" id="AYYY01000002">
    <property type="protein sequence ID" value="KRM62708.1"/>
    <property type="molecule type" value="Genomic_DNA"/>
</dbReference>
<dbReference type="STRING" id="1423813.FC26_GL001413"/>
<comment type="similarity">
    <text evidence="3">Belongs to the ribose 5-phosphate isomerase family.</text>
</comment>
<protein>
    <recommendedName>
        <fullName evidence="3">Ribose-5-phosphate isomerase A</fullName>
        <ecNumber evidence="3">5.3.1.6</ecNumber>
    </recommendedName>
    <alternativeName>
        <fullName evidence="3">Phosphoriboisomerase A</fullName>
        <shortName evidence="3">PRI</shortName>
    </alternativeName>
</protein>
<evidence type="ECO:0000256" key="3">
    <source>
        <dbReference type="HAMAP-Rule" id="MF_00170"/>
    </source>
</evidence>
<feature type="active site" description="Proton acceptor" evidence="3">
    <location>
        <position position="106"/>
    </location>
</feature>
<dbReference type="InterPro" id="IPR037171">
    <property type="entry name" value="NagB/RpiA_transferase-like"/>
</dbReference>
<proteinExistence type="inferred from homology"/>
<dbReference type="RefSeq" id="WP_057777087.1">
    <property type="nucleotide sequence ID" value="NZ_AYYY01000002.1"/>
</dbReference>
<dbReference type="Gene3D" id="3.40.50.1360">
    <property type="match status" value="1"/>
</dbReference>
<dbReference type="SUPFAM" id="SSF75445">
    <property type="entry name" value="D-ribose-5-phosphate isomerase (RpiA), lid domain"/>
    <property type="match status" value="1"/>
</dbReference>
<sequence length="226" mass="24835">MNQETLKKLVGKYATRYVEDDMTVGVGSGTTVKYFVEALAEKVKNNNLKIKCVATSSQTARQAKRLKLPVYSLCDINQIDLTIDGADEIDSNMNGIKGGGAALLREKIVATNSQKNIWIVDHSKLVKNLGRFPLPVEVIPFGYEQLMKKFEALGYQPVLRTNETSAIVKTDSNNYILDLHLGKINDPIKLATILDSTVGVVEHGLFLNVVDEVVVGNSDGISVLKR</sequence>
<dbReference type="PATRIC" id="fig|1423813.3.peg.1439"/>
<dbReference type="Proteomes" id="UP000051733">
    <property type="component" value="Unassembled WGS sequence"/>
</dbReference>
<evidence type="ECO:0000313" key="5">
    <source>
        <dbReference type="Proteomes" id="UP000051733"/>
    </source>
</evidence>
<reference evidence="4 5" key="1">
    <citation type="journal article" date="2015" name="Genome Announc.">
        <title>Expanding the biotechnology potential of lactobacilli through comparative genomics of 213 strains and associated genera.</title>
        <authorList>
            <person name="Sun Z."/>
            <person name="Harris H.M."/>
            <person name="McCann A."/>
            <person name="Guo C."/>
            <person name="Argimon S."/>
            <person name="Zhang W."/>
            <person name="Yang X."/>
            <person name="Jeffery I.B."/>
            <person name="Cooney J.C."/>
            <person name="Kagawa T.F."/>
            <person name="Liu W."/>
            <person name="Song Y."/>
            <person name="Salvetti E."/>
            <person name="Wrobel A."/>
            <person name="Rasinkangas P."/>
            <person name="Parkhill J."/>
            <person name="Rea M.C."/>
            <person name="O'Sullivan O."/>
            <person name="Ritari J."/>
            <person name="Douillard F.P."/>
            <person name="Paul Ross R."/>
            <person name="Yang R."/>
            <person name="Briner A.E."/>
            <person name="Felis G.E."/>
            <person name="de Vos W.M."/>
            <person name="Barrangou R."/>
            <person name="Klaenhammer T.R."/>
            <person name="Caufield P.W."/>
            <person name="Cui Y."/>
            <person name="Zhang H."/>
            <person name="O'Toole P.W."/>
        </authorList>
    </citation>
    <scope>NUCLEOTIDE SEQUENCE [LARGE SCALE GENOMIC DNA]</scope>
    <source>
        <strain evidence="4 5">DSM 20634</strain>
    </source>
</reference>
<feature type="binding site" evidence="3">
    <location>
        <position position="124"/>
    </location>
    <ligand>
        <name>substrate</name>
    </ligand>
</feature>
<dbReference type="Gene3D" id="3.30.70.260">
    <property type="match status" value="1"/>
</dbReference>
<dbReference type="GO" id="GO:0005829">
    <property type="term" value="C:cytosol"/>
    <property type="evidence" value="ECO:0007669"/>
    <property type="project" value="TreeGrafter"/>
</dbReference>
<dbReference type="GO" id="GO:0009052">
    <property type="term" value="P:pentose-phosphate shunt, non-oxidative branch"/>
    <property type="evidence" value="ECO:0007669"/>
    <property type="project" value="UniProtKB-UniRule"/>
</dbReference>
<dbReference type="OrthoDB" id="5870696at2"/>
<dbReference type="InterPro" id="IPR004788">
    <property type="entry name" value="Ribose5P_isomerase_type_A"/>
</dbReference>
<dbReference type="UniPathway" id="UPA00115">
    <property type="reaction ID" value="UER00412"/>
</dbReference>
<comment type="catalytic activity">
    <reaction evidence="1 3">
        <text>aldehydo-D-ribose 5-phosphate = D-ribulose 5-phosphate</text>
        <dbReference type="Rhea" id="RHEA:14657"/>
        <dbReference type="ChEBI" id="CHEBI:58121"/>
        <dbReference type="ChEBI" id="CHEBI:58273"/>
        <dbReference type="EC" id="5.3.1.6"/>
    </reaction>
</comment>
<keyword evidence="5" id="KW-1185">Reference proteome</keyword>
<dbReference type="Pfam" id="PF06026">
    <property type="entry name" value="Rib_5-P_isom_A"/>
    <property type="match status" value="1"/>
</dbReference>
<evidence type="ECO:0000313" key="4">
    <source>
        <dbReference type="EMBL" id="KRM62708.1"/>
    </source>
</evidence>
<dbReference type="CDD" id="cd01398">
    <property type="entry name" value="RPI_A"/>
    <property type="match status" value="1"/>
</dbReference>
<feature type="binding site" evidence="3">
    <location>
        <begin position="84"/>
        <end position="87"/>
    </location>
    <ligand>
        <name>substrate</name>
    </ligand>
</feature>
<comment type="pathway">
    <text evidence="3">Carbohydrate degradation; pentose phosphate pathway; D-ribose 5-phosphate from D-ribulose 5-phosphate (non-oxidative stage): step 1/1.</text>
</comment>
<dbReference type="AlphaFoldDB" id="A0A0R2AAN8"/>
<dbReference type="EC" id="5.3.1.6" evidence="3"/>
<dbReference type="HAMAP" id="MF_00170">
    <property type="entry name" value="Rib_5P_isom_A"/>
    <property type="match status" value="1"/>
</dbReference>
<feature type="binding site" evidence="3">
    <location>
        <begin position="97"/>
        <end position="100"/>
    </location>
    <ligand>
        <name>substrate</name>
    </ligand>
</feature>
<dbReference type="NCBIfam" id="TIGR00021">
    <property type="entry name" value="rpiA"/>
    <property type="match status" value="1"/>
</dbReference>
<dbReference type="InterPro" id="IPR020672">
    <property type="entry name" value="Ribose5P_isomerase_typA_subgr"/>
</dbReference>
<dbReference type="SUPFAM" id="SSF100950">
    <property type="entry name" value="NagB/RpiA/CoA transferase-like"/>
    <property type="match status" value="1"/>
</dbReference>
<name>A0A0R2AAN8_9LACO</name>